<evidence type="ECO:0000256" key="3">
    <source>
        <dbReference type="ARBA" id="ARBA00022729"/>
    </source>
</evidence>
<keyword evidence="3 6" id="KW-0732">Signal</keyword>
<feature type="coiled-coil region" evidence="5">
    <location>
        <begin position="152"/>
        <end position="179"/>
    </location>
</feature>
<comment type="similarity">
    <text evidence="1 4">Belongs to the bacterial solute-binding protein 9 family.</text>
</comment>
<dbReference type="InterPro" id="IPR006128">
    <property type="entry name" value="Lipoprotein_PsaA-like"/>
</dbReference>
<evidence type="ECO:0000256" key="2">
    <source>
        <dbReference type="ARBA" id="ARBA00022448"/>
    </source>
</evidence>
<dbReference type="SUPFAM" id="SSF53807">
    <property type="entry name" value="Helical backbone' metal receptor"/>
    <property type="match status" value="1"/>
</dbReference>
<sequence length="281" mass="32451">MKKISFLLLVFTLFSFAKTNVIVSIVPQKLFVEKIGGEQVEVTVMVKTGSSPHNYQPKPSQMKDISKASVYFAMGVEFENVWLEKFHNQNQNMLIMDSSQGIEKYYAYHNCTRVQHNHTQSIDPHVWVDPLNVKIITKNIYETLVQLDNKNADFYKKNYERYLEELDQLHTDIQKILEKTPKYSTFMVFHPSWGYFAKRYDLIQLPVEVNGKEPKMKALVGIIEKAKEANVQAIFTQPEFSDKASQNIANNLNIEVIKASPLAENWSENLQILAKAIAKKE</sequence>
<dbReference type="GO" id="GO:0007155">
    <property type="term" value="P:cell adhesion"/>
    <property type="evidence" value="ECO:0007669"/>
    <property type="project" value="InterPro"/>
</dbReference>
<evidence type="ECO:0000256" key="1">
    <source>
        <dbReference type="ARBA" id="ARBA00011028"/>
    </source>
</evidence>
<dbReference type="AlphaFoldDB" id="A0A6S6TBM2"/>
<keyword evidence="5" id="KW-0175">Coiled coil</keyword>
<accession>A0A6S6TBM2</accession>
<dbReference type="InterPro" id="IPR006127">
    <property type="entry name" value="ZnuA-like"/>
</dbReference>
<organism evidence="7">
    <name type="scientific">uncultured Sulfurovum sp</name>
    <dbReference type="NCBI Taxonomy" id="269237"/>
    <lineage>
        <taxon>Bacteria</taxon>
        <taxon>Pseudomonadati</taxon>
        <taxon>Campylobacterota</taxon>
        <taxon>Epsilonproteobacteria</taxon>
        <taxon>Campylobacterales</taxon>
        <taxon>Sulfurovaceae</taxon>
        <taxon>Sulfurovum</taxon>
        <taxon>environmental samples</taxon>
    </lineage>
</organism>
<feature type="chain" id="PRO_5027997550" evidence="6">
    <location>
        <begin position="18"/>
        <end position="281"/>
    </location>
</feature>
<dbReference type="Pfam" id="PF01297">
    <property type="entry name" value="ZnuA"/>
    <property type="match status" value="1"/>
</dbReference>
<dbReference type="PANTHER" id="PTHR42953">
    <property type="entry name" value="HIGH-AFFINITY ZINC UPTAKE SYSTEM PROTEIN ZNUA-RELATED"/>
    <property type="match status" value="1"/>
</dbReference>
<evidence type="ECO:0000256" key="4">
    <source>
        <dbReference type="RuleBase" id="RU003512"/>
    </source>
</evidence>
<keyword evidence="2 4" id="KW-0813">Transport</keyword>
<evidence type="ECO:0000256" key="5">
    <source>
        <dbReference type="SAM" id="Coils"/>
    </source>
</evidence>
<dbReference type="InterPro" id="IPR050492">
    <property type="entry name" value="Bact_metal-bind_prot9"/>
</dbReference>
<evidence type="ECO:0000313" key="7">
    <source>
        <dbReference type="EMBL" id="CAA6818222.1"/>
    </source>
</evidence>
<dbReference type="Gene3D" id="3.40.50.1980">
    <property type="entry name" value="Nitrogenase molybdenum iron protein domain"/>
    <property type="match status" value="2"/>
</dbReference>
<name>A0A6S6TBM2_9BACT</name>
<feature type="signal peptide" evidence="6">
    <location>
        <begin position="1"/>
        <end position="17"/>
    </location>
</feature>
<gene>
    <name evidence="7" type="ORF">HELGO_WM5361</name>
</gene>
<proteinExistence type="inferred from homology"/>
<dbReference type="PRINTS" id="PR00690">
    <property type="entry name" value="ADHESNFAMILY"/>
</dbReference>
<reference evidence="7" key="1">
    <citation type="submission" date="2020-01" db="EMBL/GenBank/DDBJ databases">
        <authorList>
            <person name="Meier V. D."/>
            <person name="Meier V D."/>
        </authorList>
    </citation>
    <scope>NUCLEOTIDE SEQUENCE</scope>
    <source>
        <strain evidence="7">HLG_WM_MAG_02</strain>
    </source>
</reference>
<dbReference type="GO" id="GO:0046872">
    <property type="term" value="F:metal ion binding"/>
    <property type="evidence" value="ECO:0007669"/>
    <property type="project" value="InterPro"/>
</dbReference>
<dbReference type="GO" id="GO:0030001">
    <property type="term" value="P:metal ion transport"/>
    <property type="evidence" value="ECO:0007669"/>
    <property type="project" value="InterPro"/>
</dbReference>
<protein>
    <submittedName>
        <fullName evidence="7">Zinc ABC transporter, periplasmic-binding protein ZnuA</fullName>
    </submittedName>
</protein>
<dbReference type="EMBL" id="CACVAZ010000117">
    <property type="protein sequence ID" value="CAA6818222.1"/>
    <property type="molecule type" value="Genomic_DNA"/>
</dbReference>
<dbReference type="PANTHER" id="PTHR42953:SF3">
    <property type="entry name" value="HIGH-AFFINITY ZINC UPTAKE SYSTEM PROTEIN ZNUA"/>
    <property type="match status" value="1"/>
</dbReference>
<evidence type="ECO:0000256" key="6">
    <source>
        <dbReference type="SAM" id="SignalP"/>
    </source>
</evidence>